<keyword evidence="3" id="KW-0472">Membrane</keyword>
<dbReference type="InterPro" id="IPR050490">
    <property type="entry name" value="Bact_solute-bd_prot1"/>
</dbReference>
<dbReference type="Gene3D" id="3.40.190.10">
    <property type="entry name" value="Periplasmic binding protein-like II"/>
    <property type="match status" value="2"/>
</dbReference>
<dbReference type="InterPro" id="IPR014597">
    <property type="entry name" value="ABC_tp_sb"/>
</dbReference>
<feature type="chain" id="PRO_5006631640" evidence="7">
    <location>
        <begin position="25"/>
        <end position="564"/>
    </location>
</feature>
<dbReference type="PIRSF" id="PIRSF035859">
    <property type="entry name" value="ABC_tp_sb"/>
    <property type="match status" value="1"/>
</dbReference>
<evidence type="ECO:0000256" key="5">
    <source>
        <dbReference type="ARBA" id="ARBA00023288"/>
    </source>
</evidence>
<evidence type="ECO:0000256" key="2">
    <source>
        <dbReference type="ARBA" id="ARBA00022729"/>
    </source>
</evidence>
<feature type="signal peptide" evidence="7">
    <location>
        <begin position="1"/>
        <end position="24"/>
    </location>
</feature>
<keyword evidence="5" id="KW-0449">Lipoprotein</keyword>
<evidence type="ECO:0000256" key="3">
    <source>
        <dbReference type="ARBA" id="ARBA00023136"/>
    </source>
</evidence>
<dbReference type="GO" id="GO:0022857">
    <property type="term" value="F:transmembrane transporter activity"/>
    <property type="evidence" value="ECO:0007669"/>
    <property type="project" value="InterPro"/>
</dbReference>
<evidence type="ECO:0000256" key="7">
    <source>
        <dbReference type="SAM" id="SignalP"/>
    </source>
</evidence>
<gene>
    <name evidence="8" type="ORF">U27_01674</name>
</gene>
<keyword evidence="2 7" id="KW-0732">Signal</keyword>
<accession>A0A0S6W8X2</accession>
<evidence type="ECO:0000256" key="1">
    <source>
        <dbReference type="ARBA" id="ARBA00022475"/>
    </source>
</evidence>
<dbReference type="EMBL" id="DF820463">
    <property type="protein sequence ID" value="GAK54843.1"/>
    <property type="molecule type" value="Genomic_DNA"/>
</dbReference>
<dbReference type="Pfam" id="PF01547">
    <property type="entry name" value="SBP_bac_1"/>
    <property type="match status" value="1"/>
</dbReference>
<keyword evidence="8" id="KW-0813">Transport</keyword>
<evidence type="ECO:0000313" key="9">
    <source>
        <dbReference type="Proteomes" id="UP000030661"/>
    </source>
</evidence>
<dbReference type="PANTHER" id="PTHR43649:SF33">
    <property type="entry name" value="POLYGALACTURONAN_RHAMNOGALACTURONAN-BINDING PROTEIN YTCQ"/>
    <property type="match status" value="1"/>
</dbReference>
<keyword evidence="9" id="KW-1185">Reference proteome</keyword>
<dbReference type="STRING" id="1499967.U27_01674"/>
<evidence type="ECO:0000313" key="8">
    <source>
        <dbReference type="EMBL" id="GAK54843.1"/>
    </source>
</evidence>
<dbReference type="InterPro" id="IPR006059">
    <property type="entry name" value="SBP"/>
</dbReference>
<feature type="region of interest" description="Disordered" evidence="6">
    <location>
        <begin position="533"/>
        <end position="564"/>
    </location>
</feature>
<dbReference type="HOGENOM" id="CLU_039393_0_0_0"/>
<dbReference type="PANTHER" id="PTHR43649">
    <property type="entry name" value="ARABINOSE-BINDING PROTEIN-RELATED"/>
    <property type="match status" value="1"/>
</dbReference>
<sequence>MRTLLILPTLVAALSFVASDLSFAVDKAVLEKWIAEFQPCAISKEEQMQELEWFAQAAEPYKGRAIKSVAEDIKTHIWESEVLTRAFEEITGIKVTHDIVGERDVVDRLQLQIQTNRKLYDIYVNDADFIGTHLRLDSALNFTEYMTGEGKDVTNPYLDLDDFLNLEFGQDYDGNQLQIPDQQFANLYWFRYDWFTNPDFMQEFQEKYGYELGVPLNWEAYEDIAEFFTGKKIDGQTVYGHIDYGKKSPSLGWRFTDAWLSIAGVGDQGIPNGLPVDEWGIRVENGIPVGASVERGGAANGPAAVYALTKYVDWLNKYAPPFAASMTWSESGSMPARGNIAQQIFLYITWLSDDNFHKPPVADENGNPFWRVAPTPHGKYWDEGMKVGYQDAGSWTILKDSVTGDDRAMAWLWAQFCISKTVDLKKFLVGNTPIRKSTIFSDYLTEHADYYGGLIEFYRSPEEKKWTDSGPNVPHYPLLAEQWWMNIAPAVTGKVTPQEAMDNIAAAMDDIMGKLQLKKFSPVLNARRDRAYWLNQPGAPKPERPDQQPSTMPYDEMMKQWKRK</sequence>
<evidence type="ECO:0000256" key="4">
    <source>
        <dbReference type="ARBA" id="ARBA00023139"/>
    </source>
</evidence>
<proteinExistence type="predicted"/>
<dbReference type="Proteomes" id="UP000030661">
    <property type="component" value="Unassembled WGS sequence"/>
</dbReference>
<reference evidence="8" key="1">
    <citation type="journal article" date="2015" name="PeerJ">
        <title>First genomic representation of candidate bacterial phylum KSB3 points to enhanced environmental sensing as a trigger of wastewater bulking.</title>
        <authorList>
            <person name="Sekiguchi Y."/>
            <person name="Ohashi A."/>
            <person name="Parks D.H."/>
            <person name="Yamauchi T."/>
            <person name="Tyson G.W."/>
            <person name="Hugenholtz P."/>
        </authorList>
    </citation>
    <scope>NUCLEOTIDE SEQUENCE [LARGE SCALE GENOMIC DNA]</scope>
</reference>
<dbReference type="eggNOG" id="COG1653">
    <property type="taxonomic scope" value="Bacteria"/>
</dbReference>
<dbReference type="SUPFAM" id="SSF53850">
    <property type="entry name" value="Periplasmic binding protein-like II"/>
    <property type="match status" value="1"/>
</dbReference>
<organism evidence="8">
    <name type="scientific">Vecturithrix granuli</name>
    <dbReference type="NCBI Taxonomy" id="1499967"/>
    <lineage>
        <taxon>Bacteria</taxon>
        <taxon>Candidatus Moduliflexota</taxon>
        <taxon>Candidatus Vecturitrichia</taxon>
        <taxon>Candidatus Vecturitrichales</taxon>
        <taxon>Candidatus Vecturitrichaceae</taxon>
        <taxon>Candidatus Vecturithrix</taxon>
    </lineage>
</organism>
<name>A0A0S6W8X2_VECG1</name>
<keyword evidence="4" id="KW-0564">Palmitate</keyword>
<keyword evidence="8" id="KW-0762">Sugar transport</keyword>
<evidence type="ECO:0000256" key="6">
    <source>
        <dbReference type="SAM" id="MobiDB-lite"/>
    </source>
</evidence>
<protein>
    <submittedName>
        <fullName evidence="8">ABC-type sugar transport system, periplasmic component</fullName>
    </submittedName>
</protein>
<keyword evidence="1" id="KW-1003">Cell membrane</keyword>
<dbReference type="AlphaFoldDB" id="A0A0S6W8X2"/>